<gene>
    <name evidence="4" type="ORF">LMG26411_06872</name>
</gene>
<dbReference type="Proteomes" id="UP000672657">
    <property type="component" value="Unassembled WGS sequence"/>
</dbReference>
<comment type="caution">
    <text evidence="4">The sequence shown here is derived from an EMBL/GenBank/DDBJ whole genome shotgun (WGS) entry which is preliminary data.</text>
</comment>
<dbReference type="PANTHER" id="PTHR30160:SF1">
    <property type="entry name" value="LIPOPOLYSACCHARIDE 1,2-N-ACETYLGLUCOSAMINETRANSFERASE-RELATED"/>
    <property type="match status" value="1"/>
</dbReference>
<evidence type="ECO:0000256" key="1">
    <source>
        <dbReference type="ARBA" id="ARBA00022676"/>
    </source>
</evidence>
<protein>
    <submittedName>
        <fullName evidence="4">Uncharacterized protein</fullName>
    </submittedName>
</protein>
<dbReference type="Pfam" id="PF01075">
    <property type="entry name" value="Glyco_transf_9"/>
    <property type="match status" value="1"/>
</dbReference>
<proteinExistence type="predicted"/>
<name>A0ABM8TT79_9BURK</name>
<dbReference type="EMBL" id="CAJPVI010000063">
    <property type="protein sequence ID" value="CAG2159652.1"/>
    <property type="molecule type" value="Genomic_DNA"/>
</dbReference>
<dbReference type="SUPFAM" id="SSF53756">
    <property type="entry name" value="UDP-Glycosyltransferase/glycogen phosphorylase"/>
    <property type="match status" value="1"/>
</dbReference>
<organism evidence="4 5">
    <name type="scientific">Cupriavidus numazuensis</name>
    <dbReference type="NCBI Taxonomy" id="221992"/>
    <lineage>
        <taxon>Bacteria</taxon>
        <taxon>Pseudomonadati</taxon>
        <taxon>Pseudomonadota</taxon>
        <taxon>Betaproteobacteria</taxon>
        <taxon>Burkholderiales</taxon>
        <taxon>Burkholderiaceae</taxon>
        <taxon>Cupriavidus</taxon>
    </lineage>
</organism>
<evidence type="ECO:0000313" key="4">
    <source>
        <dbReference type="EMBL" id="CAG2159652.1"/>
    </source>
</evidence>
<keyword evidence="1" id="KW-0328">Glycosyltransferase</keyword>
<feature type="region of interest" description="Disordered" evidence="3">
    <location>
        <begin position="339"/>
        <end position="385"/>
    </location>
</feature>
<evidence type="ECO:0000256" key="3">
    <source>
        <dbReference type="SAM" id="MobiDB-lite"/>
    </source>
</evidence>
<dbReference type="CDD" id="cd03789">
    <property type="entry name" value="GT9_LPS_heptosyltransferase"/>
    <property type="match status" value="1"/>
</dbReference>
<dbReference type="PANTHER" id="PTHR30160">
    <property type="entry name" value="TETRAACYLDISACCHARIDE 4'-KINASE-RELATED"/>
    <property type="match status" value="1"/>
</dbReference>
<keyword evidence="5" id="KW-1185">Reference proteome</keyword>
<dbReference type="Gene3D" id="3.40.50.2000">
    <property type="entry name" value="Glycogen Phosphorylase B"/>
    <property type="match status" value="2"/>
</dbReference>
<dbReference type="InterPro" id="IPR051199">
    <property type="entry name" value="LPS_LOS_Heptosyltrfase"/>
</dbReference>
<dbReference type="InterPro" id="IPR002201">
    <property type="entry name" value="Glyco_trans_9"/>
</dbReference>
<evidence type="ECO:0000313" key="5">
    <source>
        <dbReference type="Proteomes" id="UP000672657"/>
    </source>
</evidence>
<keyword evidence="2" id="KW-0808">Transferase</keyword>
<reference evidence="4 5" key="1">
    <citation type="submission" date="2021-03" db="EMBL/GenBank/DDBJ databases">
        <authorList>
            <person name="Peeters C."/>
        </authorList>
    </citation>
    <scope>NUCLEOTIDE SEQUENCE [LARGE SCALE GENOMIC DNA]</scope>
    <source>
        <strain evidence="4 5">LMG 26411</strain>
    </source>
</reference>
<evidence type="ECO:0000256" key="2">
    <source>
        <dbReference type="ARBA" id="ARBA00022679"/>
    </source>
</evidence>
<accession>A0ABM8TT79</accession>
<sequence>MLQKMKLANGKSRPRALVLCIGGLGDVVWASASIDALRETYGNDIEIDLLLKHRSGELFKHDPRISRILILRGGPRLPLLVNPHKWLILAQALVRYPYHLILDLTINRTDFFPSLGWCFPAAHKVKVYKVRQEVDPPDTHRTTVVQRLLAYCTPEHIAQRAMPSLRRPDIDIRARYGLASPFICLHTGNSSFYHNRANTRLWPVGRWIELLDGWSRYFPRHQPVLIGTPAEAEHIARIADKFPGVINLCGKTPLPEMMALIADADLLIGTDTGPTHVAAAFGTPVIAIFGPTLSHVTGPAGDSNRLRIVKPSTGTLIEDVQVDQVVQASYALISADGNPRAADAATKNGDRPLNRQAPQKGLWAKPGGLANAGGRAVIAPATPRG</sequence>